<proteinExistence type="predicted"/>
<dbReference type="AlphaFoldDB" id="A0A7I7SHV8"/>
<dbReference type="EMBL" id="NCXO01000010">
    <property type="protein sequence ID" value="OSC34430.1"/>
    <property type="molecule type" value="Genomic_DNA"/>
</dbReference>
<name>A0A7I7SHV8_9MYCO</name>
<evidence type="ECO:0000313" key="1">
    <source>
        <dbReference type="EMBL" id="OSC34430.1"/>
    </source>
</evidence>
<evidence type="ECO:0000313" key="2">
    <source>
        <dbReference type="Proteomes" id="UP000193577"/>
    </source>
</evidence>
<gene>
    <name evidence="1" type="ORF">B8W67_06735</name>
</gene>
<organism evidence="1 2">
    <name type="scientific">Mycolicibacillus koreensis</name>
    <dbReference type="NCBI Taxonomy" id="1069220"/>
    <lineage>
        <taxon>Bacteria</taxon>
        <taxon>Bacillati</taxon>
        <taxon>Actinomycetota</taxon>
        <taxon>Actinomycetes</taxon>
        <taxon>Mycobacteriales</taxon>
        <taxon>Mycobacteriaceae</taxon>
        <taxon>Mycolicibacillus</taxon>
    </lineage>
</organism>
<dbReference type="OrthoDB" id="4761571at2"/>
<accession>A0A7I7SHV8</accession>
<comment type="caution">
    <text evidence="1">The sequence shown here is derived from an EMBL/GenBank/DDBJ whole genome shotgun (WGS) entry which is preliminary data.</text>
</comment>
<reference evidence="1 2" key="1">
    <citation type="submission" date="2017-04" db="EMBL/GenBank/DDBJ databases">
        <title>The new phylogeny of genus Mycobacterium.</title>
        <authorList>
            <person name="Tortoli E."/>
            <person name="Trovato A."/>
            <person name="Cirillo D.M."/>
        </authorList>
    </citation>
    <scope>NUCLEOTIDE SEQUENCE [LARGE SCALE GENOMIC DNA]</scope>
    <source>
        <strain evidence="1 2">KCTC 19819</strain>
    </source>
</reference>
<keyword evidence="2" id="KW-1185">Reference proteome</keyword>
<dbReference type="InterPro" id="IPR031702">
    <property type="entry name" value="DUF5078"/>
</dbReference>
<dbReference type="Proteomes" id="UP000193577">
    <property type="component" value="Unassembled WGS sequence"/>
</dbReference>
<dbReference type="RefSeq" id="WP_085303086.1">
    <property type="nucleotide sequence ID" value="NZ_AP022594.1"/>
</dbReference>
<protein>
    <submittedName>
        <fullName evidence="1">Uncharacterized protein</fullName>
    </submittedName>
</protein>
<dbReference type="Pfam" id="PF16877">
    <property type="entry name" value="DUF5078"/>
    <property type="match status" value="1"/>
</dbReference>
<sequence>MTTTTKRALRAAGAALALSIAAPLFSGVAAADSTDDYPIPRRIIATDCTAEQILAAARDFTPIYYDRYMADYNNKSPDVQRRTRDKFHWFFSISPAERRAFSEEMATNIYHDPLVFDWPNHAKIFFNNKGVAAKETENCHNYPPDDPSVWVR</sequence>